<accession>A0A538TJP0</accession>
<evidence type="ECO:0000313" key="10">
    <source>
        <dbReference type="Proteomes" id="UP000317691"/>
    </source>
</evidence>
<dbReference type="GO" id="GO:0051603">
    <property type="term" value="P:proteolysis involved in protein catabolic process"/>
    <property type="evidence" value="ECO:0007669"/>
    <property type="project" value="TreeGrafter"/>
</dbReference>
<evidence type="ECO:0000256" key="2">
    <source>
        <dbReference type="ARBA" id="ARBA00022723"/>
    </source>
</evidence>
<dbReference type="GO" id="GO:0046872">
    <property type="term" value="F:metal ion binding"/>
    <property type="evidence" value="ECO:0007669"/>
    <property type="project" value="UniProtKB-KW"/>
</dbReference>
<evidence type="ECO:0000313" key="9">
    <source>
        <dbReference type="EMBL" id="TMQ63832.1"/>
    </source>
</evidence>
<evidence type="ECO:0000256" key="4">
    <source>
        <dbReference type="ARBA" id="ARBA00022833"/>
    </source>
</evidence>
<evidence type="ECO:0000256" key="7">
    <source>
        <dbReference type="SAM" id="MobiDB-lite"/>
    </source>
</evidence>
<dbReference type="Gene3D" id="3.30.2010.10">
    <property type="entry name" value="Metalloproteases ('zincins'), catalytic domain"/>
    <property type="match status" value="1"/>
</dbReference>
<gene>
    <name evidence="9" type="ORF">E6K79_09340</name>
</gene>
<proteinExistence type="inferred from homology"/>
<keyword evidence="3 6" id="KW-0378">Hydrolase</keyword>
<evidence type="ECO:0000256" key="1">
    <source>
        <dbReference type="ARBA" id="ARBA00022670"/>
    </source>
</evidence>
<dbReference type="PANTHER" id="PTHR22726:SF1">
    <property type="entry name" value="METALLOENDOPEPTIDASE OMA1, MITOCHONDRIAL"/>
    <property type="match status" value="1"/>
</dbReference>
<name>A0A538TJP0_UNCEI</name>
<sequence>MDHAASLPSGARGWGQGPVDPRPTASYSPRVFVILLISLALLLPGCAGTHGKGREVPIPLSDQHERIIGSRLATRFETSVRPDADPNVNEYTNELGQRIARLSDRPEIPYSFRVFVDPAPRAVAFPGGEIYVSTGLLKQIDTECQLAGVLAHEIAHVASHNPSAILEREMDDAELAAIARGARAAGRGVDSTAAGAKGLALLAVGYGQETERQADRTALLYVSRVGLNPDGMIEVMENLNPSTAPKEVFWEPLAGGHPSPAQRVTLLRAELKSLGIDAGLPRDLRPYAAVKSRLK</sequence>
<keyword evidence="5 6" id="KW-0482">Metalloprotease</keyword>
<keyword evidence="4 6" id="KW-0862">Zinc</keyword>
<dbReference type="Pfam" id="PF01435">
    <property type="entry name" value="Peptidase_M48"/>
    <property type="match status" value="1"/>
</dbReference>
<reference evidence="9 10" key="1">
    <citation type="journal article" date="2019" name="Nat. Microbiol.">
        <title>Mediterranean grassland soil C-N compound turnover is dependent on rainfall and depth, and is mediated by genomically divergent microorganisms.</title>
        <authorList>
            <person name="Diamond S."/>
            <person name="Andeer P.F."/>
            <person name="Li Z."/>
            <person name="Crits-Christoph A."/>
            <person name="Burstein D."/>
            <person name="Anantharaman K."/>
            <person name="Lane K.R."/>
            <person name="Thomas B.C."/>
            <person name="Pan C."/>
            <person name="Northen T.R."/>
            <person name="Banfield J.F."/>
        </authorList>
    </citation>
    <scope>NUCLEOTIDE SEQUENCE [LARGE SCALE GENOMIC DNA]</scope>
    <source>
        <strain evidence="9">WS_9</strain>
    </source>
</reference>
<keyword evidence="1 6" id="KW-0645">Protease</keyword>
<dbReference type="InterPro" id="IPR001915">
    <property type="entry name" value="Peptidase_M48"/>
</dbReference>
<feature type="region of interest" description="Disordered" evidence="7">
    <location>
        <begin position="1"/>
        <end position="20"/>
    </location>
</feature>
<evidence type="ECO:0000256" key="6">
    <source>
        <dbReference type="RuleBase" id="RU003983"/>
    </source>
</evidence>
<protein>
    <recommendedName>
        <fullName evidence="8">Peptidase M48 domain-containing protein</fullName>
    </recommendedName>
</protein>
<dbReference type="AlphaFoldDB" id="A0A538TJP0"/>
<evidence type="ECO:0000256" key="3">
    <source>
        <dbReference type="ARBA" id="ARBA00022801"/>
    </source>
</evidence>
<organism evidence="9 10">
    <name type="scientific">Eiseniibacteriota bacterium</name>
    <dbReference type="NCBI Taxonomy" id="2212470"/>
    <lineage>
        <taxon>Bacteria</taxon>
        <taxon>Candidatus Eiseniibacteriota</taxon>
    </lineage>
</organism>
<keyword evidence="2" id="KW-0479">Metal-binding</keyword>
<comment type="caution">
    <text evidence="9">The sequence shown here is derived from an EMBL/GenBank/DDBJ whole genome shotgun (WGS) entry which is preliminary data.</text>
</comment>
<feature type="domain" description="Peptidase M48" evidence="8">
    <location>
        <begin position="89"/>
        <end position="269"/>
    </location>
</feature>
<dbReference type="EMBL" id="VBOZ01000029">
    <property type="protein sequence ID" value="TMQ63832.1"/>
    <property type="molecule type" value="Genomic_DNA"/>
</dbReference>
<dbReference type="GO" id="GO:0004222">
    <property type="term" value="F:metalloendopeptidase activity"/>
    <property type="evidence" value="ECO:0007669"/>
    <property type="project" value="InterPro"/>
</dbReference>
<evidence type="ECO:0000259" key="8">
    <source>
        <dbReference type="Pfam" id="PF01435"/>
    </source>
</evidence>
<comment type="cofactor">
    <cofactor evidence="6">
        <name>Zn(2+)</name>
        <dbReference type="ChEBI" id="CHEBI:29105"/>
    </cofactor>
    <text evidence="6">Binds 1 zinc ion per subunit.</text>
</comment>
<dbReference type="PANTHER" id="PTHR22726">
    <property type="entry name" value="METALLOENDOPEPTIDASE OMA1"/>
    <property type="match status" value="1"/>
</dbReference>
<dbReference type="InterPro" id="IPR051156">
    <property type="entry name" value="Mito/Outer_Membr_Metalloprot"/>
</dbReference>
<evidence type="ECO:0000256" key="5">
    <source>
        <dbReference type="ARBA" id="ARBA00023049"/>
    </source>
</evidence>
<dbReference type="GO" id="GO:0016020">
    <property type="term" value="C:membrane"/>
    <property type="evidence" value="ECO:0007669"/>
    <property type="project" value="TreeGrafter"/>
</dbReference>
<comment type="similarity">
    <text evidence="6">Belongs to the peptidase M48 family.</text>
</comment>
<dbReference type="Proteomes" id="UP000317691">
    <property type="component" value="Unassembled WGS sequence"/>
</dbReference>